<keyword evidence="1" id="KW-0472">Membrane</keyword>
<dbReference type="PANTHER" id="PTHR35335:SF1">
    <property type="entry name" value="UPF0716 PROTEIN FXSA"/>
    <property type="match status" value="1"/>
</dbReference>
<feature type="transmembrane region" description="Helical" evidence="1">
    <location>
        <begin position="25"/>
        <end position="46"/>
    </location>
</feature>
<dbReference type="Proteomes" id="UP001225646">
    <property type="component" value="Unassembled WGS sequence"/>
</dbReference>
<dbReference type="Pfam" id="PF04186">
    <property type="entry name" value="FxsA"/>
    <property type="match status" value="1"/>
</dbReference>
<dbReference type="NCBIfam" id="NF008528">
    <property type="entry name" value="PRK11463.1-2"/>
    <property type="match status" value="1"/>
</dbReference>
<name>A0ABT9VJM8_9BACI</name>
<proteinExistence type="predicted"/>
<accession>A0ABT9VJM8</accession>
<organism evidence="2 3">
    <name type="scientific">Aeribacillus alveayuensis</name>
    <dbReference type="NCBI Taxonomy" id="279215"/>
    <lineage>
        <taxon>Bacteria</taxon>
        <taxon>Bacillati</taxon>
        <taxon>Bacillota</taxon>
        <taxon>Bacilli</taxon>
        <taxon>Bacillales</taxon>
        <taxon>Bacillaceae</taxon>
        <taxon>Aeribacillus</taxon>
    </lineage>
</organism>
<gene>
    <name evidence="2" type="ORF">J2S06_000157</name>
</gene>
<keyword evidence="1" id="KW-0812">Transmembrane</keyword>
<reference evidence="2 3" key="1">
    <citation type="submission" date="2023-07" db="EMBL/GenBank/DDBJ databases">
        <title>Genomic Encyclopedia of Type Strains, Phase IV (KMG-IV): sequencing the most valuable type-strain genomes for metagenomic binning, comparative biology and taxonomic classification.</title>
        <authorList>
            <person name="Goeker M."/>
        </authorList>
    </citation>
    <scope>NUCLEOTIDE SEQUENCE [LARGE SCALE GENOMIC DNA]</scope>
    <source>
        <strain evidence="2 3">DSM 19092</strain>
    </source>
</reference>
<comment type="caution">
    <text evidence="2">The sequence shown here is derived from an EMBL/GenBank/DDBJ whole genome shotgun (WGS) entry which is preliminary data.</text>
</comment>
<keyword evidence="3" id="KW-1185">Reference proteome</keyword>
<keyword evidence="1" id="KW-1133">Transmembrane helix</keyword>
<evidence type="ECO:0000256" key="1">
    <source>
        <dbReference type="SAM" id="Phobius"/>
    </source>
</evidence>
<protein>
    <submittedName>
        <fullName evidence="2">UPF0716 protein FxsA</fullName>
    </submittedName>
</protein>
<dbReference type="PANTHER" id="PTHR35335">
    <property type="entry name" value="UPF0716 PROTEIN FXSA"/>
    <property type="match status" value="1"/>
</dbReference>
<dbReference type="EMBL" id="JAUSTR010000001">
    <property type="protein sequence ID" value="MDQ0161087.1"/>
    <property type="molecule type" value="Genomic_DNA"/>
</dbReference>
<evidence type="ECO:0000313" key="2">
    <source>
        <dbReference type="EMBL" id="MDQ0161087.1"/>
    </source>
</evidence>
<evidence type="ECO:0000313" key="3">
    <source>
        <dbReference type="Proteomes" id="UP001225646"/>
    </source>
</evidence>
<dbReference type="RefSeq" id="WP_044893421.1">
    <property type="nucleotide sequence ID" value="NZ_JAUSTR010000001.1"/>
</dbReference>
<sequence>MKWIVAFLIVVPALEIGILIYSGKLIGVIPTVLLIILTGVIGAYLAKQQGLYTLKRAQQELRYGNIPGDAIIDGLCILVGGVVLLTPGFITDTIGFLLLFPATRKVMKPLIHKFIKHFIDQNRITIYRP</sequence>
<dbReference type="InterPro" id="IPR007313">
    <property type="entry name" value="FxsA"/>
</dbReference>
<feature type="transmembrane region" description="Helical" evidence="1">
    <location>
        <begin position="75"/>
        <end position="100"/>
    </location>
</feature>